<reference evidence="4 5" key="1">
    <citation type="submission" date="2023-07" db="EMBL/GenBank/DDBJ databases">
        <title>Sequencing the genomes of 1000 actinobacteria strains.</title>
        <authorList>
            <person name="Klenk H.-P."/>
        </authorList>
    </citation>
    <scope>NUCLEOTIDE SEQUENCE [LARGE SCALE GENOMIC DNA]</scope>
    <source>
        <strain evidence="4 5">DSM 19426</strain>
    </source>
</reference>
<dbReference type="RefSeq" id="WP_310303522.1">
    <property type="nucleotide sequence ID" value="NZ_BAAAPS010000003.1"/>
</dbReference>
<comment type="caution">
    <text evidence="4">The sequence shown here is derived from an EMBL/GenBank/DDBJ whole genome shotgun (WGS) entry which is preliminary data.</text>
</comment>
<feature type="transmembrane region" description="Helical" evidence="2">
    <location>
        <begin position="250"/>
        <end position="270"/>
    </location>
</feature>
<feature type="domain" description="DUF1206" evidence="3">
    <location>
        <begin position="338"/>
        <end position="405"/>
    </location>
</feature>
<feature type="transmembrane region" description="Helical" evidence="2">
    <location>
        <begin position="379"/>
        <end position="402"/>
    </location>
</feature>
<evidence type="ECO:0000313" key="4">
    <source>
        <dbReference type="EMBL" id="MDR7363283.1"/>
    </source>
</evidence>
<keyword evidence="5" id="KW-1185">Reference proteome</keyword>
<feature type="region of interest" description="Disordered" evidence="1">
    <location>
        <begin position="106"/>
        <end position="127"/>
    </location>
</feature>
<sequence>MVGGDLALGKIVDTISHSRWWKDSAIFVVQDDSQNGPDHVDGHRATIQVISPSAVHGRTVSTYYSQISMVRTIEQILGAEPLDQKVAAATPMYGAFQAEPDLTPYDARPCDGPPGSSPVGRRRPTARGGVRRDLAGYPLDVSAETVDDRARRSDALAWSVRAGLVGYAVVHLLLAFIALRLVLAGGGGQATGQGALALLAGDGVGRWTLAAIAVGFWALVLWQVVAAAVGYQDREGRSRHLMRFGAACRVVTYGYLGYACAGFALAGRSAAKGSPETTTAHLLSLSYGPWLVAAVGLVTAGIGVGLGVFGWRAGFVGQLDEEARSSDRRVPIVLVGRFGYLAKALAMVVIGGLLVWAAWSHDPHKSGGLDESLYELLGHTLGTVAVLVVGAGIGSFGVYLLARARHLDRSGITS</sequence>
<dbReference type="Gene3D" id="3.40.720.10">
    <property type="entry name" value="Alkaline Phosphatase, subunit A"/>
    <property type="match status" value="1"/>
</dbReference>
<protein>
    <recommendedName>
        <fullName evidence="3">DUF1206 domain-containing protein</fullName>
    </recommendedName>
</protein>
<evidence type="ECO:0000256" key="1">
    <source>
        <dbReference type="SAM" id="MobiDB-lite"/>
    </source>
</evidence>
<dbReference type="EMBL" id="JAVDYG010000001">
    <property type="protein sequence ID" value="MDR7363283.1"/>
    <property type="molecule type" value="Genomic_DNA"/>
</dbReference>
<name>A0ABU2BY06_9ACTN</name>
<evidence type="ECO:0000259" key="3">
    <source>
        <dbReference type="Pfam" id="PF06724"/>
    </source>
</evidence>
<dbReference type="Proteomes" id="UP001183648">
    <property type="component" value="Unassembled WGS sequence"/>
</dbReference>
<proteinExistence type="predicted"/>
<keyword evidence="2" id="KW-0472">Membrane</keyword>
<feature type="domain" description="DUF1206" evidence="3">
    <location>
        <begin position="162"/>
        <end position="229"/>
    </location>
</feature>
<feature type="transmembrane region" description="Helical" evidence="2">
    <location>
        <begin position="332"/>
        <end position="359"/>
    </location>
</feature>
<feature type="domain" description="DUF1206" evidence="3">
    <location>
        <begin position="244"/>
        <end position="311"/>
    </location>
</feature>
<keyword evidence="2" id="KW-0812">Transmembrane</keyword>
<feature type="transmembrane region" description="Helical" evidence="2">
    <location>
        <begin position="164"/>
        <end position="187"/>
    </location>
</feature>
<dbReference type="InterPro" id="IPR009597">
    <property type="entry name" value="DUF1206"/>
</dbReference>
<evidence type="ECO:0000256" key="2">
    <source>
        <dbReference type="SAM" id="Phobius"/>
    </source>
</evidence>
<dbReference type="Pfam" id="PF06724">
    <property type="entry name" value="DUF1206"/>
    <property type="match status" value="3"/>
</dbReference>
<feature type="transmembrane region" description="Helical" evidence="2">
    <location>
        <begin position="207"/>
        <end position="229"/>
    </location>
</feature>
<organism evidence="4 5">
    <name type="scientific">Nocardioides marmoribigeumensis</name>
    <dbReference type="NCBI Taxonomy" id="433649"/>
    <lineage>
        <taxon>Bacteria</taxon>
        <taxon>Bacillati</taxon>
        <taxon>Actinomycetota</taxon>
        <taxon>Actinomycetes</taxon>
        <taxon>Propionibacteriales</taxon>
        <taxon>Nocardioidaceae</taxon>
        <taxon>Nocardioides</taxon>
    </lineage>
</organism>
<dbReference type="InterPro" id="IPR017850">
    <property type="entry name" value="Alkaline_phosphatase_core_sf"/>
</dbReference>
<accession>A0ABU2BY06</accession>
<evidence type="ECO:0000313" key="5">
    <source>
        <dbReference type="Proteomes" id="UP001183648"/>
    </source>
</evidence>
<gene>
    <name evidence="4" type="ORF">J2S63_002836</name>
</gene>
<keyword evidence="2" id="KW-1133">Transmembrane helix</keyword>
<feature type="transmembrane region" description="Helical" evidence="2">
    <location>
        <begin position="290"/>
        <end position="311"/>
    </location>
</feature>